<feature type="compositionally biased region" description="Pro residues" evidence="10">
    <location>
        <begin position="807"/>
        <end position="816"/>
    </location>
</feature>
<reference evidence="12" key="2">
    <citation type="submission" date="2025-09" db="UniProtKB">
        <authorList>
            <consortium name="Ensembl"/>
        </authorList>
    </citation>
    <scope>IDENTIFICATION</scope>
</reference>
<dbReference type="InParanoid" id="A0A3Q3GN88"/>
<feature type="region of interest" description="Disordered" evidence="10">
    <location>
        <begin position="1053"/>
        <end position="1074"/>
    </location>
</feature>
<feature type="region of interest" description="Disordered" evidence="10">
    <location>
        <begin position="1226"/>
        <end position="1248"/>
    </location>
</feature>
<keyword evidence="6" id="KW-0159">Chromosome partition</keyword>
<dbReference type="PANTHER" id="PTHR46771:SF5">
    <property type="entry name" value="DETERIN"/>
    <property type="match status" value="1"/>
</dbReference>
<reference evidence="12" key="1">
    <citation type="submission" date="2025-08" db="UniProtKB">
        <authorList>
            <consortium name="Ensembl"/>
        </authorList>
    </citation>
    <scope>IDENTIFICATION</scope>
</reference>
<evidence type="ECO:0000256" key="2">
    <source>
        <dbReference type="ARBA" id="ARBA00004584"/>
    </source>
</evidence>
<organism evidence="12 13">
    <name type="scientific">Labrus bergylta</name>
    <name type="common">ballan wrasse</name>
    <dbReference type="NCBI Taxonomy" id="56723"/>
    <lineage>
        <taxon>Eukaryota</taxon>
        <taxon>Metazoa</taxon>
        <taxon>Chordata</taxon>
        <taxon>Craniata</taxon>
        <taxon>Vertebrata</taxon>
        <taxon>Euteleostomi</taxon>
        <taxon>Actinopterygii</taxon>
        <taxon>Neopterygii</taxon>
        <taxon>Teleostei</taxon>
        <taxon>Neoteleostei</taxon>
        <taxon>Acanthomorphata</taxon>
        <taxon>Eupercaria</taxon>
        <taxon>Labriformes</taxon>
        <taxon>Labridae</taxon>
        <taxon>Labrus</taxon>
    </lineage>
</organism>
<feature type="region of interest" description="Disordered" evidence="10">
    <location>
        <begin position="798"/>
        <end position="820"/>
    </location>
</feature>
<feature type="chain" id="PRO_5018730685" evidence="11">
    <location>
        <begin position="33"/>
        <end position="4000"/>
    </location>
</feature>
<feature type="region of interest" description="Disordered" evidence="10">
    <location>
        <begin position="573"/>
        <end position="619"/>
    </location>
</feature>
<dbReference type="GeneTree" id="ENSGT00940000156126"/>
<feature type="signal peptide" evidence="11">
    <location>
        <begin position="1"/>
        <end position="32"/>
    </location>
</feature>
<keyword evidence="5" id="KW-0131">Cell cycle</keyword>
<feature type="region of interest" description="Disordered" evidence="10">
    <location>
        <begin position="458"/>
        <end position="491"/>
    </location>
</feature>
<feature type="coiled-coil region" evidence="9">
    <location>
        <begin position="1611"/>
        <end position="1655"/>
    </location>
</feature>
<feature type="region of interest" description="Disordered" evidence="10">
    <location>
        <begin position="3906"/>
        <end position="3925"/>
    </location>
</feature>
<dbReference type="STRING" id="56723.ENSLBEP00000032814"/>
<evidence type="ECO:0000256" key="4">
    <source>
        <dbReference type="ARBA" id="ARBA00022723"/>
    </source>
</evidence>
<keyword evidence="5" id="KW-0498">Mitosis</keyword>
<feature type="region of interest" description="Disordered" evidence="10">
    <location>
        <begin position="3940"/>
        <end position="3972"/>
    </location>
</feature>
<sequence>VLVASSPSPPNTLGGIYPLLLALLHHWMAAAASPASGSSTSSDWIVLRDGCLRCDEEGLRSLSYHPALNAILAVTSRGSIKVIDGTSGAILQASALHAKPGGRVRCQYFPAVDKVLFVDDYAVGCRKDLNGILLLDTALQPPVAKPEDMVQLELPVTEAQQMLSACQEKIDVSNTEGYELFINQLKEGLKNTSHETAANHKVAKWATVTFHLPHQVLKLVASAIVNELKKINQNVAALSVASSIMDRLSYLLSSARPELGVGPGRSVDRSLMYSEANRRETFTSWPHAGYRWAQPDPMAQAGFYHQPASTGDDRAMCFTCSVCLVCWEPTDEPWSEHERHSPNCPFVKGEHTQNVPLSVTLATSPAQFPNSPDSSDKIACYGFGSCPQFLAAATKRGKICIWDVSKMMKVHLKFDINPYDPAILRQLILCGGVQSQQALTESRRPTLAWLEETSSCSDLPKLEGDSDDQLEDSDSDEHSRSESVTGQQSQWESMDVNLGVTALSVLQQPEKLQWEVVASVLEDTVKDLEELGANPPMNQAKSHSQAKAKDKVTDHHNIPFPCLLAGGLLSYRSPSSTPMAGPPPTAPATARRTADGPLRTHGPEPFHPGSHPPSPSSLPAVRRTIPVLLLYSIREVDDKSSGQVFAQMNNLMSKGLHEEGFTVPQIIEMEFDTHEQLLLQDPPITYIQQFADAATNLAGLDGHVDKWSTLAASTVSSPPRPGALVQCLRMPKQLEEENLYVDSITPCSDGVHLLVGLQPCGAESLSATNQVEALNNLNRLHSALCSQRKGDPLHPVANGVEGHHPGGSPPQTPLILPPGDQHGGSGGFLALYKLNYSTRIVTLDEEPIKVLQIWDPSDAITSLILLPPDVLDSREDDGEEASEETLPSVSKNGHKESKRVEVTGLGHLVVTTRAGFIMILDLSTLEVMAKVEPPKKEGSDEMDPFVSVTYCSGTDRLCACTKGGELHFLQIGGVCDDIDDGDMFIDGPLSKGAELLLEGAKPSSNPSRVDLLVDQPLTTESLMSLVELTRFETLTPRFSATVPPCWVEVQQEQQQRRHPQHLHQQHHGDAAQHTRTWKLQSDSSSWDEHVFELVLPKSCMVGHADFKFVLNANIVNIPQIQVTLLKNKAPGLGKVSERNGQPLLHDFSEDIQFMDIEDTSGSMLCPFLEDHKEDILCGPVWLASGLDLSGHAGMLSLTSPKLVKGMAGGKYRSFLVHIKAVSDRGMEESPRPVLRMPSAKPQGTKAHSLSTLLQRAQASKDKVSSVKTESSAPSKKVENLRGCDLLQEVSVTIRRFKKTSIPKERVQRCAMLQFMDFHEKLLDALCRRTEGSAATEHAQSLILDILCWLAGVFSNGPCGLREGKEGLLAKTRTRLTDIVRMCFFEAGRSIAHKCARFLALCISNGKGDPSQQGFGMSLLKALLDNMPYLPAAATGGSVFWYFVLLNYVKEEDMAGCSTACASLLTAISRQLQDRLTPLEALLQTRYGLYSSPFDPVLFDLEVSGSSCKNAFNSSIGVQSDEIDLSDILSGNGKVSSCAAAEGSFTALTGLLEVEPLHFTCIATSDGTRVERDDASMFTVSTFGVTPTVGGLSTGPVGEASTALSSAAQVALQSLSHAMVSAEQQLQVLQEKQQQLLKLQQQKAKLEAKLHQTTSAAAVASGVGPIHNSVPSNSSSAPGFFIHPSDVIPPTPKTTPLFMTPPLTPPNEAVSAAYSAELAHLFPGSMMDPGPVNLAAHKNTHKSPMGSGLALAISQASHFLQPPPHQSIIIERMHSGARRFVTLDFGRPVLLTDALIPTCGDLASLSIDIWTLGEEVDGRRLVVATDISTHSLILHDLLPPPVCRFMKITVIGRYGSTNARAKIPLGFYYGHTYILPWESELKLMHDPLRGESDAASQPDVDQHLTMMVALQEDIQCRYNLACHRLETLLQNIDLPPLNSANNAQYFLRKPDKVVEEDQRVFSAYQDCIQLQLQLNLAHHAVQRLRVSLGAGRKSLPSAGAAETQELVHNSSTEQLRTIIRYLLDTLLGLLHSNNGHSVPSVLQSTFHAQACEELFKHLCISGTPKIRLHAGLLLVQLCGGERWWGQFLSNVLQELYNSEQLLIFPQDRVFMLLSCIGQRSLSNSGVLEGLLNLLDSLLSPLQQPQAAAQRRTEGVLDIPMISWVVMLVSRLLDYVASIEDEASGGKKNLGKERERSYTGIQWSFINNSLQSQSSSRSAKGSSSLDRLYSRKIRKQLVHHKQQLNLLKAKQKALVEQIEKEKIQSNKGSSYKLLVEQAKLKQATSKHFKDLIRLRRTAEWPRSTLDTESTTAKEAPEVEPLPFTLSHERCISVVQKLALFLLSMDFTCHADLLLFVCKVLARIANATRPTIHLCEVVSENQLERLLLLLVGTDFNRGDISWGGAWAQYSLTCMLQDILAGELLSPGSLDVMDEVAVGEEAGASSSSAGADSDDSLPQPAPIPLVESIDEALVPDIIAGAPPLSSLEKDKDIDFDLLQDLMDVDIDPLDIDLEKDPLAAKVFKPISSTWYDYWGADYGTYGYNPYIGGVGIPVSKPPVAAEKPGSQSLSVSVSQALDARLEVGLEQQAELMLKMMATLQADSILQALTSSSSTVNQASNGTDDSLLRALHGGGSPPVSGLIQASSIPILSACFNKLFSMLQVHHVQLESLLQLWLTLSLNTCSNGNEESGSDIFMFNASRVPTIPLNQASISSFLTVLAWYPNTSLRTWCLVLHSLTLMTNMPTSSSNGMGSQESTAQQMVSDPTLVHVLVRFLSGCSTNGTSQHSSQVGPTATQAMHEFLGRLQVHLSSTCPQMFSEFLLKLMHILSTERGPFQSGQGPLDAQVKLLEFTLEQNFEVVSVATISSVIESITFLVHHYITCSDKLVSRSGSDSSVGARACFGGLFANIIRPGDAKAVCGETTRDQLMFDLLKLVNVLVTLPLSVDREFSGRLPPAGSGAADSSVSDEEKVCGSKESIAGGSTSSQGPPAGVADLVLANQQIMSQILSALGQCNSSAMAMIIGASGLHLTKHENFHGGLDAISVGDGLFTILTTLSKRATSVQVMLQPILTYMACGYMGRQGSLSTCQLSEPLLWFILRVLDTSEALKAFHDMGGVQLICNNMVTSTRAIVNTARSMVSTIMKFLDSGPGKTADGNLKARVMTSEPDNAEGLHNFAPLGTITSSSPTAQPAEVLLQATPPHRRARSAAWSYIFLPEEAWCDLTIHLPAAVLLKELHIQPHLASLATCPSSVSVEISADGVNMLPLSTPVITSGLTYIKIQLVKAEVASAVCLRLHRPRDASTLGLSQIKLLGLTAFGNTSSATVNNPFLPSEDQVSKTSIGWLRLLHHCLTHVSDLEAMMASAAAPTANLLQTCAALLMSPYCGMHSPNIEAVLVKIGLQSTRIGLKLIDILLRNCAASGTDPANLNSPLLFGRLNGLSSDSTIDILYQLGTTQDSGTKDRIQALLQWVHDSSRVAAHKISGPMGYTSAGASSSSASSREYGLLMPSPSHLHCVAAILWHSYELPVDYDLPALLNRELFELLYNWSMSLPCNIVLKKAVDSLLCSMCHIHPSYFSLLMSWMGIVSAPSASHSQAQHQRLAMTDDGKKQHDANTNAAGLTDDSKHARPPINLSESQLTTLAAASQSPGAIEQLLDSGLPSLLVRSLAQFCVSLLASADLPLPAAQAERRHHHHHYHSSSSTSHSRPPLAAELAAPVLRFLTEVGNSHAMKDWLGGPEVNPLWTALLFLLCHSSASTSATASWSRFSLASSGQPGGLTTQQRTALENATVAFFLQCISCHPNNQRLMAQVLCELFQSAPQRGNVPISGNISGFIRRLFLQLMLEDEKVTVFLQSPCPLYKGRINATSHMIQHPMYGAGHKYRTLHLPISTTLAEVLDRVSDTPSITAKLINEQKEDKEKKNHEEKEKMKADNGFQDNYSVVVASGLKSQSKRALSTPPRPPSRRGRVMSDKLTASSGVDPSAKTISVPVFHLYHKLLPGTAFTSSV</sequence>
<dbReference type="InterPro" id="IPR001370">
    <property type="entry name" value="BIR_rpt"/>
</dbReference>
<evidence type="ECO:0000256" key="10">
    <source>
        <dbReference type="SAM" id="MobiDB-lite"/>
    </source>
</evidence>
<dbReference type="SMART" id="SM00238">
    <property type="entry name" value="BIR"/>
    <property type="match status" value="1"/>
</dbReference>
<feature type="compositionally biased region" description="Low complexity" evidence="10">
    <location>
        <begin position="587"/>
        <end position="597"/>
    </location>
</feature>
<evidence type="ECO:0000256" key="11">
    <source>
        <dbReference type="SAM" id="SignalP"/>
    </source>
</evidence>
<feature type="region of interest" description="Disordered" evidence="10">
    <location>
        <begin position="3680"/>
        <end position="3702"/>
    </location>
</feature>
<keyword evidence="5" id="KW-0132">Cell division</keyword>
<keyword evidence="7" id="KW-0862">Zinc</keyword>
<keyword evidence="11" id="KW-0732">Signal</keyword>
<dbReference type="InterPro" id="IPR051190">
    <property type="entry name" value="Baculoviral_IAP"/>
</dbReference>
<dbReference type="Pfam" id="PF00653">
    <property type="entry name" value="BIR"/>
    <property type="match status" value="1"/>
</dbReference>
<evidence type="ECO:0000256" key="6">
    <source>
        <dbReference type="ARBA" id="ARBA00022829"/>
    </source>
</evidence>
<dbReference type="SUPFAM" id="SSF57924">
    <property type="entry name" value="Inhibitor of apoptosis (IAP) repeat"/>
    <property type="match status" value="1"/>
</dbReference>
<feature type="region of interest" description="Disordered" evidence="10">
    <location>
        <begin position="871"/>
        <end position="893"/>
    </location>
</feature>
<keyword evidence="9" id="KW-0175">Coiled coil</keyword>
<keyword evidence="13" id="KW-1185">Reference proteome</keyword>
<keyword evidence="4" id="KW-0479">Metal-binding</keyword>
<dbReference type="FunFam" id="1.10.1170.10:FF:000001">
    <property type="entry name" value="baculoviral IAP repeat-containing protein 6 isoform X1"/>
    <property type="match status" value="1"/>
</dbReference>
<evidence type="ECO:0000313" key="12">
    <source>
        <dbReference type="Ensembl" id="ENSLBEP00000032814.1"/>
    </source>
</evidence>
<dbReference type="InterPro" id="IPR022103">
    <property type="entry name" value="BIRC6"/>
</dbReference>
<evidence type="ECO:0000256" key="9">
    <source>
        <dbReference type="SAM" id="Coils"/>
    </source>
</evidence>
<dbReference type="PANTHER" id="PTHR46771">
    <property type="entry name" value="DETERIN"/>
    <property type="match status" value="1"/>
</dbReference>
<accession>A0A3Q3GN88</accession>
<feature type="compositionally biased region" description="Acidic residues" evidence="10">
    <location>
        <begin position="874"/>
        <end position="883"/>
    </location>
</feature>
<dbReference type="GO" id="GO:0046872">
    <property type="term" value="F:metal ion binding"/>
    <property type="evidence" value="ECO:0007669"/>
    <property type="project" value="UniProtKB-KW"/>
</dbReference>
<dbReference type="Pfam" id="PF12356">
    <property type="entry name" value="BIRC6"/>
    <property type="match status" value="1"/>
</dbReference>
<dbReference type="GO" id="GO:0006915">
    <property type="term" value="P:apoptotic process"/>
    <property type="evidence" value="ECO:0007669"/>
    <property type="project" value="InterPro"/>
</dbReference>
<dbReference type="Ensembl" id="ENSLBET00000034273.1">
    <property type="protein sequence ID" value="ENSLBEP00000032814.1"/>
    <property type="gene ID" value="ENSLBEG00000024531.1"/>
</dbReference>
<evidence type="ECO:0000256" key="7">
    <source>
        <dbReference type="ARBA" id="ARBA00022833"/>
    </source>
</evidence>
<dbReference type="GO" id="GO:0004842">
    <property type="term" value="F:ubiquitin-protein transferase activity"/>
    <property type="evidence" value="ECO:0007669"/>
    <property type="project" value="InterPro"/>
</dbReference>
<comment type="subcellular location">
    <subcellularLocation>
        <location evidence="2">Chromosome</location>
        <location evidence="2">Centromere</location>
    </subcellularLocation>
    <subcellularLocation>
        <location evidence="1">Cytoplasm</location>
        <location evidence="1">Cytoskeleton</location>
        <location evidence="1">Spindle</location>
    </subcellularLocation>
</comment>
<evidence type="ECO:0000256" key="5">
    <source>
        <dbReference type="ARBA" id="ARBA00022776"/>
    </source>
</evidence>
<dbReference type="GO" id="GO:0032465">
    <property type="term" value="P:regulation of cytokinesis"/>
    <property type="evidence" value="ECO:0007669"/>
    <property type="project" value="InterPro"/>
</dbReference>
<feature type="compositionally biased region" description="Basic and acidic residues" evidence="10">
    <location>
        <begin position="3906"/>
        <end position="3924"/>
    </location>
</feature>
<feature type="compositionally biased region" description="Basic residues" evidence="10">
    <location>
        <begin position="1056"/>
        <end position="1065"/>
    </location>
</feature>
<dbReference type="GO" id="GO:0007059">
    <property type="term" value="P:chromosome segregation"/>
    <property type="evidence" value="ECO:0007669"/>
    <property type="project" value="UniProtKB-KW"/>
</dbReference>
<evidence type="ECO:0000256" key="8">
    <source>
        <dbReference type="ARBA" id="ARBA00023328"/>
    </source>
</evidence>
<evidence type="ECO:0000256" key="1">
    <source>
        <dbReference type="ARBA" id="ARBA00004186"/>
    </source>
</evidence>
<dbReference type="GO" id="GO:0000775">
    <property type="term" value="C:chromosome, centromeric region"/>
    <property type="evidence" value="ECO:0007669"/>
    <property type="project" value="UniProtKB-SubCell"/>
</dbReference>
<proteinExistence type="inferred from homology"/>
<dbReference type="CDD" id="cd00022">
    <property type="entry name" value="BIR"/>
    <property type="match status" value="1"/>
</dbReference>
<protein>
    <submittedName>
        <fullName evidence="12">Baculoviral IAP repeat containing 6</fullName>
    </submittedName>
</protein>
<dbReference type="GO" id="GO:0005819">
    <property type="term" value="C:spindle"/>
    <property type="evidence" value="ECO:0007669"/>
    <property type="project" value="UniProtKB-SubCell"/>
</dbReference>
<evidence type="ECO:0000256" key="3">
    <source>
        <dbReference type="ARBA" id="ARBA00006672"/>
    </source>
</evidence>
<feature type="compositionally biased region" description="Basic and acidic residues" evidence="10">
    <location>
        <begin position="3597"/>
        <end position="3606"/>
    </location>
</feature>
<evidence type="ECO:0000313" key="13">
    <source>
        <dbReference type="Proteomes" id="UP000261660"/>
    </source>
</evidence>
<dbReference type="PROSITE" id="PS50143">
    <property type="entry name" value="BIR_REPEAT_2"/>
    <property type="match status" value="1"/>
</dbReference>
<keyword evidence="8" id="KW-0137">Centromere</keyword>
<feature type="compositionally biased region" description="Acidic residues" evidence="10">
    <location>
        <begin position="465"/>
        <end position="475"/>
    </location>
</feature>
<comment type="similarity">
    <text evidence="3">Belongs to the IAP family.</text>
</comment>
<name>A0A3Q3GN88_9LABR</name>
<feature type="region of interest" description="Disordered" evidence="10">
    <location>
        <begin position="3590"/>
        <end position="3624"/>
    </location>
</feature>
<dbReference type="Gene3D" id="1.10.1170.10">
    <property type="entry name" value="Inhibitor Of Apoptosis Protein (2mihbC-IAP-1), Chain A"/>
    <property type="match status" value="1"/>
</dbReference>
<feature type="compositionally biased region" description="Low complexity" evidence="10">
    <location>
        <begin position="3692"/>
        <end position="3702"/>
    </location>
</feature>
<dbReference type="Proteomes" id="UP000261660">
    <property type="component" value="Unplaced"/>
</dbReference>